<dbReference type="FunFam" id="3.40.30.10:FF:000010">
    <property type="entry name" value="Glutathione peroxidase"/>
    <property type="match status" value="1"/>
</dbReference>
<evidence type="ECO:0000256" key="5">
    <source>
        <dbReference type="RuleBase" id="RU000499"/>
    </source>
</evidence>
<comment type="caution">
    <text evidence="7">The sequence shown here is derived from an EMBL/GenBank/DDBJ whole genome shotgun (WGS) entry which is preliminary data.</text>
</comment>
<dbReference type="InterPro" id="IPR036249">
    <property type="entry name" value="Thioredoxin-like_sf"/>
</dbReference>
<evidence type="ECO:0000259" key="6">
    <source>
        <dbReference type="PROSITE" id="PS51352"/>
    </source>
</evidence>
<dbReference type="AlphaFoldDB" id="A0A245ZUA5"/>
<protein>
    <recommendedName>
        <fullName evidence="5">Glutathione peroxidase</fullName>
    </recommendedName>
</protein>
<reference evidence="7 8" key="1">
    <citation type="submission" date="2017-03" db="EMBL/GenBank/DDBJ databases">
        <title>Genome sequence of Sphingomonas dokdonensis DSM 21029.</title>
        <authorList>
            <person name="Poehlein A."/>
            <person name="Wuebbeler J.H."/>
            <person name="Steinbuechel A."/>
            <person name="Daniel R."/>
        </authorList>
    </citation>
    <scope>NUCLEOTIDE SEQUENCE [LARGE SCALE GENOMIC DNA]</scope>
    <source>
        <strain evidence="7 8">DSM 21029</strain>
    </source>
</reference>
<proteinExistence type="inferred from homology"/>
<gene>
    <name evidence="7" type="primary">gpx1</name>
    <name evidence="7" type="ORF">SPDO_01990</name>
</gene>
<dbReference type="SUPFAM" id="SSF52833">
    <property type="entry name" value="Thioredoxin-like"/>
    <property type="match status" value="1"/>
</dbReference>
<dbReference type="PROSITE" id="PS00763">
    <property type="entry name" value="GLUTATHIONE_PEROXID_2"/>
    <property type="match status" value="1"/>
</dbReference>
<evidence type="ECO:0000256" key="3">
    <source>
        <dbReference type="ARBA" id="ARBA00023002"/>
    </source>
</evidence>
<dbReference type="GO" id="GO:0034599">
    <property type="term" value="P:cellular response to oxidative stress"/>
    <property type="evidence" value="ECO:0007669"/>
    <property type="project" value="TreeGrafter"/>
</dbReference>
<dbReference type="PROSITE" id="PS51355">
    <property type="entry name" value="GLUTATHIONE_PEROXID_3"/>
    <property type="match status" value="1"/>
</dbReference>
<evidence type="ECO:0000313" key="8">
    <source>
        <dbReference type="Proteomes" id="UP000197290"/>
    </source>
</evidence>
<organism evidence="7 8">
    <name type="scientific">Sphingomonas dokdonensis</name>
    <dbReference type="NCBI Taxonomy" id="344880"/>
    <lineage>
        <taxon>Bacteria</taxon>
        <taxon>Pseudomonadati</taxon>
        <taxon>Pseudomonadota</taxon>
        <taxon>Alphaproteobacteria</taxon>
        <taxon>Sphingomonadales</taxon>
        <taxon>Sphingomonadaceae</taxon>
        <taxon>Sphingomonas</taxon>
    </lineage>
</organism>
<dbReference type="PROSITE" id="PS00460">
    <property type="entry name" value="GLUTATHIONE_PEROXID_1"/>
    <property type="match status" value="1"/>
</dbReference>
<dbReference type="PANTHER" id="PTHR11592:SF78">
    <property type="entry name" value="GLUTATHIONE PEROXIDASE"/>
    <property type="match status" value="1"/>
</dbReference>
<dbReference type="PROSITE" id="PS51352">
    <property type="entry name" value="THIOREDOXIN_2"/>
    <property type="match status" value="1"/>
</dbReference>
<keyword evidence="2 5" id="KW-0575">Peroxidase</keyword>
<evidence type="ECO:0000256" key="4">
    <source>
        <dbReference type="PIRSR" id="PIRSR000303-1"/>
    </source>
</evidence>
<feature type="domain" description="Thioredoxin" evidence="6">
    <location>
        <begin position="1"/>
        <end position="159"/>
    </location>
</feature>
<dbReference type="Gene3D" id="3.40.30.10">
    <property type="entry name" value="Glutaredoxin"/>
    <property type="match status" value="1"/>
</dbReference>
<evidence type="ECO:0000256" key="2">
    <source>
        <dbReference type="ARBA" id="ARBA00022559"/>
    </source>
</evidence>
<evidence type="ECO:0000313" key="7">
    <source>
        <dbReference type="EMBL" id="OWK33323.1"/>
    </source>
</evidence>
<dbReference type="InterPro" id="IPR000889">
    <property type="entry name" value="Glutathione_peroxidase"/>
</dbReference>
<dbReference type="CDD" id="cd00340">
    <property type="entry name" value="GSH_Peroxidase"/>
    <property type="match status" value="1"/>
</dbReference>
<dbReference type="OrthoDB" id="9785502at2"/>
<dbReference type="EMBL" id="NBBI01000001">
    <property type="protein sequence ID" value="OWK33323.1"/>
    <property type="molecule type" value="Genomic_DNA"/>
</dbReference>
<keyword evidence="3 5" id="KW-0560">Oxidoreductase</keyword>
<name>A0A245ZUA5_9SPHN</name>
<keyword evidence="8" id="KW-1185">Reference proteome</keyword>
<dbReference type="RefSeq" id="WP_088365604.1">
    <property type="nucleotide sequence ID" value="NZ_NBBI01000001.1"/>
</dbReference>
<dbReference type="InterPro" id="IPR013766">
    <property type="entry name" value="Thioredoxin_domain"/>
</dbReference>
<dbReference type="PANTHER" id="PTHR11592">
    <property type="entry name" value="GLUTATHIONE PEROXIDASE"/>
    <property type="match status" value="1"/>
</dbReference>
<comment type="similarity">
    <text evidence="1 5">Belongs to the glutathione peroxidase family.</text>
</comment>
<dbReference type="Pfam" id="PF00255">
    <property type="entry name" value="GSHPx"/>
    <property type="match status" value="1"/>
</dbReference>
<accession>A0A245ZUA5</accession>
<dbReference type="Proteomes" id="UP000197290">
    <property type="component" value="Unassembled WGS sequence"/>
</dbReference>
<dbReference type="GO" id="GO:0004601">
    <property type="term" value="F:peroxidase activity"/>
    <property type="evidence" value="ECO:0007669"/>
    <property type="project" value="UniProtKB-KW"/>
</dbReference>
<evidence type="ECO:0000256" key="1">
    <source>
        <dbReference type="ARBA" id="ARBA00006926"/>
    </source>
</evidence>
<sequence>MSSVTDFKVKTADGGETALADYRGKVLLIVNTASKCGFTPQYEGLEALHRDYGARGFEVLAFPCNQFGAQEPGDAAEIANFCSLTYDVTFPVFAKIDVNGDHADPLFERLKSDAPGLLGSKAIKWNFTKFLVNRDGEVVDRYAPTTKPEDIRKHIEKLL</sequence>
<dbReference type="PRINTS" id="PR01011">
    <property type="entry name" value="GLUTPROXDASE"/>
</dbReference>
<dbReference type="InterPro" id="IPR029759">
    <property type="entry name" value="GPX_AS"/>
</dbReference>
<dbReference type="PIRSF" id="PIRSF000303">
    <property type="entry name" value="Glutathion_perox"/>
    <property type="match status" value="1"/>
</dbReference>
<dbReference type="InterPro" id="IPR029760">
    <property type="entry name" value="GPX_CS"/>
</dbReference>
<feature type="active site" evidence="4">
    <location>
        <position position="36"/>
    </location>
</feature>